<comment type="function">
    <text evidence="7 8">One of the proteins that surrounds the polypeptide exit tunnel on the outside of the subunit.</text>
</comment>
<evidence type="ECO:0000256" key="4">
    <source>
        <dbReference type="ARBA" id="ARBA00022980"/>
    </source>
</evidence>
<evidence type="ECO:0000256" key="1">
    <source>
        <dbReference type="ARBA" id="ARBA00010618"/>
    </source>
</evidence>
<dbReference type="SUPFAM" id="SSF50104">
    <property type="entry name" value="Translation proteins SH3-like domain"/>
    <property type="match status" value="1"/>
</dbReference>
<comment type="function">
    <text evidence="8">One of two assembly initiator proteins, it binds directly to the 5'-end of the 23S rRNA, where it nucleates assembly of the 50S subunit.</text>
</comment>
<dbReference type="InterPro" id="IPR014722">
    <property type="entry name" value="Rib_uL2_dom2"/>
</dbReference>
<dbReference type="CDD" id="cd06089">
    <property type="entry name" value="KOW_RPL26"/>
    <property type="match status" value="1"/>
</dbReference>
<accession>A0A1H9JR04</accession>
<evidence type="ECO:0000256" key="3">
    <source>
        <dbReference type="ARBA" id="ARBA00022884"/>
    </source>
</evidence>
<dbReference type="OrthoDB" id="9807419at2"/>
<evidence type="ECO:0000313" key="12">
    <source>
        <dbReference type="Proteomes" id="UP000199233"/>
    </source>
</evidence>
<dbReference type="GO" id="GO:0006412">
    <property type="term" value="P:translation"/>
    <property type="evidence" value="ECO:0007669"/>
    <property type="project" value="UniProtKB-UniRule"/>
</dbReference>
<name>A0A1H9JR04_9GAMM</name>
<keyword evidence="5 8" id="KW-0687">Ribonucleoprotein</keyword>
<dbReference type="STRING" id="489703.SAMN04488038_11235"/>
<reference evidence="11 12" key="1">
    <citation type="submission" date="2016-10" db="EMBL/GenBank/DDBJ databases">
        <authorList>
            <person name="de Groot N.N."/>
        </authorList>
    </citation>
    <scope>NUCLEOTIDE SEQUENCE [LARGE SCALE GENOMIC DNA]</scope>
    <source>
        <strain evidence="11 12">DSM 25927</strain>
    </source>
</reference>
<keyword evidence="2 8" id="KW-0699">rRNA-binding</keyword>
<protein>
    <recommendedName>
        <fullName evidence="6 8">Large ribosomal subunit protein uL24</fullName>
    </recommendedName>
</protein>
<evidence type="ECO:0000256" key="7">
    <source>
        <dbReference type="ARBA" id="ARBA00058688"/>
    </source>
</evidence>
<dbReference type="InterPro" id="IPR008991">
    <property type="entry name" value="Translation_prot_SH3-like_sf"/>
</dbReference>
<dbReference type="InterPro" id="IPR041988">
    <property type="entry name" value="Ribosomal_uL24_KOW"/>
</dbReference>
<dbReference type="GO" id="GO:0003735">
    <property type="term" value="F:structural constituent of ribosome"/>
    <property type="evidence" value="ECO:0007669"/>
    <property type="project" value="InterPro"/>
</dbReference>
<dbReference type="InterPro" id="IPR057264">
    <property type="entry name" value="Ribosomal_uL24_C"/>
</dbReference>
<dbReference type="HAMAP" id="MF_01326_B">
    <property type="entry name" value="Ribosomal_uL24_B"/>
    <property type="match status" value="1"/>
</dbReference>
<dbReference type="EMBL" id="FOFS01000012">
    <property type="protein sequence ID" value="SEQ89208.1"/>
    <property type="molecule type" value="Genomic_DNA"/>
</dbReference>
<evidence type="ECO:0000256" key="9">
    <source>
        <dbReference type="RuleBase" id="RU003477"/>
    </source>
</evidence>
<dbReference type="PROSITE" id="PS01108">
    <property type="entry name" value="RIBOSOMAL_L24"/>
    <property type="match status" value="1"/>
</dbReference>
<organism evidence="11 12">
    <name type="scientific">Solimonas aquatica</name>
    <dbReference type="NCBI Taxonomy" id="489703"/>
    <lineage>
        <taxon>Bacteria</taxon>
        <taxon>Pseudomonadati</taxon>
        <taxon>Pseudomonadota</taxon>
        <taxon>Gammaproteobacteria</taxon>
        <taxon>Nevskiales</taxon>
        <taxon>Nevskiaceae</taxon>
        <taxon>Solimonas</taxon>
    </lineage>
</organism>
<evidence type="ECO:0000256" key="8">
    <source>
        <dbReference type="HAMAP-Rule" id="MF_01326"/>
    </source>
</evidence>
<dbReference type="PANTHER" id="PTHR12903">
    <property type="entry name" value="MITOCHONDRIAL RIBOSOMAL PROTEIN L24"/>
    <property type="match status" value="1"/>
</dbReference>
<proteinExistence type="inferred from homology"/>
<evidence type="ECO:0000256" key="5">
    <source>
        <dbReference type="ARBA" id="ARBA00023274"/>
    </source>
</evidence>
<dbReference type="InterPro" id="IPR003256">
    <property type="entry name" value="Ribosomal_uL24"/>
</dbReference>
<dbReference type="InterPro" id="IPR005824">
    <property type="entry name" value="KOW"/>
</dbReference>
<dbReference type="NCBIfam" id="TIGR01079">
    <property type="entry name" value="rplX_bact"/>
    <property type="match status" value="1"/>
</dbReference>
<keyword evidence="3 8" id="KW-0694">RNA-binding</keyword>
<keyword evidence="12" id="KW-1185">Reference proteome</keyword>
<dbReference type="GO" id="GO:1990904">
    <property type="term" value="C:ribonucleoprotein complex"/>
    <property type="evidence" value="ECO:0007669"/>
    <property type="project" value="UniProtKB-KW"/>
</dbReference>
<dbReference type="GO" id="GO:0005840">
    <property type="term" value="C:ribosome"/>
    <property type="evidence" value="ECO:0007669"/>
    <property type="project" value="UniProtKB-KW"/>
</dbReference>
<dbReference type="FunFam" id="2.30.30.30:FF:000004">
    <property type="entry name" value="50S ribosomal protein L24"/>
    <property type="match status" value="1"/>
</dbReference>
<dbReference type="Gene3D" id="2.30.30.30">
    <property type="match status" value="1"/>
</dbReference>
<gene>
    <name evidence="8" type="primary">rplX</name>
    <name evidence="11" type="ORF">SAMN04488038_11235</name>
</gene>
<comment type="similarity">
    <text evidence="1 8 9">Belongs to the universal ribosomal protein uL24 family.</text>
</comment>
<dbReference type="RefSeq" id="WP_093287917.1">
    <property type="nucleotide sequence ID" value="NZ_FOFS01000012.1"/>
</dbReference>
<dbReference type="Proteomes" id="UP000199233">
    <property type="component" value="Unassembled WGS sequence"/>
</dbReference>
<dbReference type="SMART" id="SM00739">
    <property type="entry name" value="KOW"/>
    <property type="match status" value="1"/>
</dbReference>
<dbReference type="InterPro" id="IPR005825">
    <property type="entry name" value="Ribosomal_uL24_CS"/>
</dbReference>
<dbReference type="Pfam" id="PF00467">
    <property type="entry name" value="KOW"/>
    <property type="match status" value="1"/>
</dbReference>
<evidence type="ECO:0000259" key="10">
    <source>
        <dbReference type="SMART" id="SM00739"/>
    </source>
</evidence>
<dbReference type="AlphaFoldDB" id="A0A1H9JR04"/>
<evidence type="ECO:0000256" key="2">
    <source>
        <dbReference type="ARBA" id="ARBA00022730"/>
    </source>
</evidence>
<sequence length="108" mass="11642">MSKIKKGDEIVVITGKDKGRRGKVTQVLASGKVVVEGVNVAKKHQRGNPNAGVAGGIVEKEMPIDISNVAIFNPKTGKGDRIGYRVESTGEKRRKVRIFKSSQELVDG</sequence>
<keyword evidence="4 8" id="KW-0689">Ribosomal protein</keyword>
<evidence type="ECO:0000256" key="6">
    <source>
        <dbReference type="ARBA" id="ARBA00035206"/>
    </source>
</evidence>
<dbReference type="Pfam" id="PF17136">
    <property type="entry name" value="ribosomal_L24"/>
    <property type="match status" value="1"/>
</dbReference>
<dbReference type="GO" id="GO:0019843">
    <property type="term" value="F:rRNA binding"/>
    <property type="evidence" value="ECO:0007669"/>
    <property type="project" value="UniProtKB-UniRule"/>
</dbReference>
<feature type="domain" description="KOW" evidence="10">
    <location>
        <begin position="3"/>
        <end position="30"/>
    </location>
</feature>
<comment type="subunit">
    <text evidence="8">Part of the 50S ribosomal subunit.</text>
</comment>
<evidence type="ECO:0000313" key="11">
    <source>
        <dbReference type="EMBL" id="SEQ89208.1"/>
    </source>
</evidence>